<dbReference type="GO" id="GO:0160237">
    <property type="term" value="F:D-Ala-D-Ala dipeptidase activity"/>
    <property type="evidence" value="ECO:0007669"/>
    <property type="project" value="UniProtKB-EC"/>
</dbReference>
<evidence type="ECO:0000313" key="12">
    <source>
        <dbReference type="Proteomes" id="UP000054729"/>
    </source>
</evidence>
<keyword evidence="6 9" id="KW-0224">Dipeptidase</keyword>
<evidence type="ECO:0000256" key="2">
    <source>
        <dbReference type="ARBA" id="ARBA00022670"/>
    </source>
</evidence>
<keyword evidence="7 9" id="KW-0482">Metalloprotease</keyword>
<proteinExistence type="inferred from homology"/>
<gene>
    <name evidence="9 11" type="primary">ddpX</name>
    <name evidence="11" type="ORF">Lwal_2655</name>
</gene>
<evidence type="ECO:0000256" key="10">
    <source>
        <dbReference type="PIRNR" id="PIRNR026671"/>
    </source>
</evidence>
<dbReference type="OrthoDB" id="9801430at2"/>
<dbReference type="PATRIC" id="fig|66969.6.peg.2871"/>
<comment type="function">
    <text evidence="9 10">Catalyzes hydrolysis of the D-alanyl-D-alanine dipeptide.</text>
</comment>
<dbReference type="PANTHER" id="PTHR43126">
    <property type="entry name" value="D-ALANYL-D-ALANINE DIPEPTIDASE"/>
    <property type="match status" value="1"/>
</dbReference>
<dbReference type="EC" id="3.4.13.22" evidence="9 10"/>
<reference evidence="11 12" key="1">
    <citation type="submission" date="2015-11" db="EMBL/GenBank/DDBJ databases">
        <title>Genomic analysis of 38 Legionella species identifies large and diverse effector repertoires.</title>
        <authorList>
            <person name="Burstein D."/>
            <person name="Amaro F."/>
            <person name="Zusman T."/>
            <person name="Lifshitz Z."/>
            <person name="Cohen O."/>
            <person name="Gilbert J.A."/>
            <person name="Pupko T."/>
            <person name="Shuman H.A."/>
            <person name="Segal G."/>
        </authorList>
    </citation>
    <scope>NUCLEOTIDE SEQUENCE [LARGE SCALE GENOMIC DNA]</scope>
    <source>
        <strain evidence="11 12">ATCC 51914</strain>
    </source>
</reference>
<dbReference type="SUPFAM" id="SSF55166">
    <property type="entry name" value="Hedgehog/DD-peptidase"/>
    <property type="match status" value="1"/>
</dbReference>
<keyword evidence="8 10" id="KW-0961">Cell wall biogenesis/degradation</keyword>
<dbReference type="GO" id="GO:0008237">
    <property type="term" value="F:metallopeptidase activity"/>
    <property type="evidence" value="ECO:0007669"/>
    <property type="project" value="UniProtKB-KW"/>
</dbReference>
<dbReference type="PIRSF" id="PIRSF026671">
    <property type="entry name" value="AA_dipeptidase"/>
    <property type="match status" value="1"/>
</dbReference>
<evidence type="ECO:0000256" key="1">
    <source>
        <dbReference type="ARBA" id="ARBA00001362"/>
    </source>
</evidence>
<evidence type="ECO:0000256" key="6">
    <source>
        <dbReference type="ARBA" id="ARBA00022997"/>
    </source>
</evidence>
<protein>
    <recommendedName>
        <fullName evidence="9 10">D-alanyl-D-alanine dipeptidase</fullName>
        <shortName evidence="9 10">D-Ala-D-Ala dipeptidase</shortName>
        <ecNumber evidence="9 10">3.4.13.22</ecNumber>
    </recommendedName>
</protein>
<sequence>MLIDVVSLSQFSCDKPIIARLKYATHENFVGTVIPGYNPDAHDFALMTPDAANALCQVQQYLLNHYNFSLLIYDSYRPKRAVDYFLIWSKQAGSSEIETVRKELHYPIINKNQLFELGYLAEDSNHCYGNTVDLVLIDAQGNKLDMGTRFDFMDIKSRSDATATEIGERAVHHRKILRDAMMHFDFEPYPEEYWHYTHGGIEGREVMTPMDVAITSDLKGVTRVKTSEGIK</sequence>
<dbReference type="Pfam" id="PF01427">
    <property type="entry name" value="Peptidase_M15"/>
    <property type="match status" value="1"/>
</dbReference>
<dbReference type="HAMAP" id="MF_01924">
    <property type="entry name" value="A_A_dipeptidase"/>
    <property type="match status" value="1"/>
</dbReference>
<dbReference type="InterPro" id="IPR000755">
    <property type="entry name" value="A_A_dipeptidase"/>
</dbReference>
<dbReference type="STRING" id="66969.Lwal_2655"/>
<comment type="catalytic activity">
    <reaction evidence="1 9 10">
        <text>D-alanyl-D-alanine + H2O = 2 D-alanine</text>
        <dbReference type="Rhea" id="RHEA:20661"/>
        <dbReference type="ChEBI" id="CHEBI:15377"/>
        <dbReference type="ChEBI" id="CHEBI:57416"/>
        <dbReference type="ChEBI" id="CHEBI:57822"/>
        <dbReference type="EC" id="3.4.13.22"/>
    </reaction>
</comment>
<dbReference type="Gene3D" id="3.30.1380.10">
    <property type="match status" value="1"/>
</dbReference>
<dbReference type="Proteomes" id="UP000054729">
    <property type="component" value="Unassembled WGS sequence"/>
</dbReference>
<organism evidence="11 12">
    <name type="scientific">Legionella waltersii</name>
    <dbReference type="NCBI Taxonomy" id="66969"/>
    <lineage>
        <taxon>Bacteria</taxon>
        <taxon>Pseudomonadati</taxon>
        <taxon>Pseudomonadota</taxon>
        <taxon>Gammaproteobacteria</taxon>
        <taxon>Legionellales</taxon>
        <taxon>Legionellaceae</taxon>
        <taxon>Legionella</taxon>
    </lineage>
</organism>
<dbReference type="GO" id="GO:0006508">
    <property type="term" value="P:proteolysis"/>
    <property type="evidence" value="ECO:0007669"/>
    <property type="project" value="UniProtKB-KW"/>
</dbReference>
<keyword evidence="4 9" id="KW-0378">Hydrolase</keyword>
<feature type="binding site" evidence="9">
    <location>
        <position position="126"/>
    </location>
    <ligand>
        <name>Zn(2+)</name>
        <dbReference type="ChEBI" id="CHEBI:29105"/>
        <note>catalytic</note>
    </ligand>
</feature>
<dbReference type="AlphaFoldDB" id="A0A0W0ZZY4"/>
<evidence type="ECO:0000256" key="3">
    <source>
        <dbReference type="ARBA" id="ARBA00022723"/>
    </source>
</evidence>
<dbReference type="GO" id="GO:0008270">
    <property type="term" value="F:zinc ion binding"/>
    <property type="evidence" value="ECO:0007669"/>
    <property type="project" value="UniProtKB-UniRule"/>
</dbReference>
<evidence type="ECO:0000256" key="9">
    <source>
        <dbReference type="HAMAP-Rule" id="MF_01924"/>
    </source>
</evidence>
<keyword evidence="2 9" id="KW-0645">Protease</keyword>
<dbReference type="EMBL" id="LNZB01000060">
    <property type="protein sequence ID" value="KTD74614.1"/>
    <property type="molecule type" value="Genomic_DNA"/>
</dbReference>
<evidence type="ECO:0000256" key="8">
    <source>
        <dbReference type="ARBA" id="ARBA00023316"/>
    </source>
</evidence>
<evidence type="ECO:0000256" key="7">
    <source>
        <dbReference type="ARBA" id="ARBA00023049"/>
    </source>
</evidence>
<keyword evidence="5 9" id="KW-0862">Zinc</keyword>
<dbReference type="PANTHER" id="PTHR43126:SF1">
    <property type="entry name" value="D-ALANYL-D-ALANINE DIPEPTIDASE"/>
    <property type="match status" value="1"/>
</dbReference>
<feature type="binding site" evidence="9">
    <location>
        <position position="195"/>
    </location>
    <ligand>
        <name>Zn(2+)</name>
        <dbReference type="ChEBI" id="CHEBI:29105"/>
        <note>catalytic</note>
    </ligand>
</feature>
<comment type="caution">
    <text evidence="11">The sequence shown here is derived from an EMBL/GenBank/DDBJ whole genome shotgun (WGS) entry which is preliminary data.</text>
</comment>
<dbReference type="GO" id="GO:0071555">
    <property type="term" value="P:cell wall organization"/>
    <property type="evidence" value="ECO:0007669"/>
    <property type="project" value="UniProtKB-KW"/>
</dbReference>
<name>A0A0W0ZZY4_9GAMM</name>
<feature type="site" description="Transition state stabilizer" evidence="9">
    <location>
        <position position="77"/>
    </location>
</feature>
<dbReference type="InterPro" id="IPR009045">
    <property type="entry name" value="Zn_M74/Hedgehog-like"/>
</dbReference>
<keyword evidence="3 9" id="KW-0479">Metal-binding</keyword>
<keyword evidence="12" id="KW-1185">Reference proteome</keyword>
<dbReference type="RefSeq" id="WP_058481289.1">
    <property type="nucleotide sequence ID" value="NZ_CAAAIQ010000032.1"/>
</dbReference>
<accession>A0A0W0ZZY4</accession>
<feature type="binding site" evidence="9">
    <location>
        <position position="133"/>
    </location>
    <ligand>
        <name>Zn(2+)</name>
        <dbReference type="ChEBI" id="CHEBI:29105"/>
        <note>catalytic</note>
    </ligand>
</feature>
<evidence type="ECO:0000313" key="11">
    <source>
        <dbReference type="EMBL" id="KTD74614.1"/>
    </source>
</evidence>
<comment type="similarity">
    <text evidence="9 10">Belongs to the peptidase M15D family.</text>
</comment>
<evidence type="ECO:0000256" key="4">
    <source>
        <dbReference type="ARBA" id="ARBA00022801"/>
    </source>
</evidence>
<comment type="cofactor">
    <cofactor evidence="9">
        <name>Zn(2+)</name>
        <dbReference type="ChEBI" id="CHEBI:29105"/>
    </cofactor>
    <text evidence="9">Binds 1 zinc ion per subunit.</text>
</comment>
<feature type="active site" description="Proton donor/acceptor" evidence="9">
    <location>
        <position position="192"/>
    </location>
</feature>
<evidence type="ECO:0000256" key="5">
    <source>
        <dbReference type="ARBA" id="ARBA00022833"/>
    </source>
</evidence>